<evidence type="ECO:0000313" key="4">
    <source>
        <dbReference type="Proteomes" id="UP001596157"/>
    </source>
</evidence>
<proteinExistence type="predicted"/>
<dbReference type="RefSeq" id="WP_378243179.1">
    <property type="nucleotide sequence ID" value="NZ_JBHSKF010000001.1"/>
</dbReference>
<keyword evidence="2" id="KW-0812">Transmembrane</keyword>
<name>A0ABW0EIC9_9PSEU</name>
<feature type="region of interest" description="Disordered" evidence="1">
    <location>
        <begin position="203"/>
        <end position="346"/>
    </location>
</feature>
<keyword evidence="4" id="KW-1185">Reference proteome</keyword>
<keyword evidence="2" id="KW-1133">Transmembrane helix</keyword>
<feature type="transmembrane region" description="Helical" evidence="2">
    <location>
        <begin position="14"/>
        <end position="35"/>
    </location>
</feature>
<reference evidence="4" key="1">
    <citation type="journal article" date="2019" name="Int. J. Syst. Evol. Microbiol.">
        <title>The Global Catalogue of Microorganisms (GCM) 10K type strain sequencing project: providing services to taxonomists for standard genome sequencing and annotation.</title>
        <authorList>
            <consortium name="The Broad Institute Genomics Platform"/>
            <consortium name="The Broad Institute Genome Sequencing Center for Infectious Disease"/>
            <person name="Wu L."/>
            <person name="Ma J."/>
        </authorList>
    </citation>
    <scope>NUCLEOTIDE SEQUENCE [LARGE SCALE GENOMIC DNA]</scope>
    <source>
        <strain evidence="4">CCUG 59778</strain>
    </source>
</reference>
<feature type="compositionally biased region" description="Low complexity" evidence="1">
    <location>
        <begin position="266"/>
        <end position="289"/>
    </location>
</feature>
<feature type="transmembrane region" description="Helical" evidence="2">
    <location>
        <begin position="179"/>
        <end position="198"/>
    </location>
</feature>
<evidence type="ECO:0008006" key="5">
    <source>
        <dbReference type="Google" id="ProtNLM"/>
    </source>
</evidence>
<protein>
    <recommendedName>
        <fullName evidence="5">Capsular polysaccharide biosynthesis protein</fullName>
    </recommendedName>
</protein>
<gene>
    <name evidence="3" type="ORF">ACFPM7_02235</name>
</gene>
<organism evidence="3 4">
    <name type="scientific">Actinokineospora guangxiensis</name>
    <dbReference type="NCBI Taxonomy" id="1490288"/>
    <lineage>
        <taxon>Bacteria</taxon>
        <taxon>Bacillati</taxon>
        <taxon>Actinomycetota</taxon>
        <taxon>Actinomycetes</taxon>
        <taxon>Pseudonocardiales</taxon>
        <taxon>Pseudonocardiaceae</taxon>
        <taxon>Actinokineospora</taxon>
    </lineage>
</organism>
<evidence type="ECO:0000256" key="2">
    <source>
        <dbReference type="SAM" id="Phobius"/>
    </source>
</evidence>
<evidence type="ECO:0000313" key="3">
    <source>
        <dbReference type="EMBL" id="MFC5285855.1"/>
    </source>
</evidence>
<dbReference type="Proteomes" id="UP001596157">
    <property type="component" value="Unassembled WGS sequence"/>
</dbReference>
<sequence>MDFWKTLLVLLRRWYVAVPVFVITIGAAGAVYMTTPMLYQSTGLLVLTSPSSGPTSVKDRETGQTNPLLAFDSSLAISASIVIQTINTPAVIKELGADKPEHTFELTGGNEGGPFISVTTESESEPGSRELAVQVLDRVRAELTKYQEELEAAPTTFIGVNQIVAPTEPEPLRGSKLRAAGVALVLGFAASLGTVFGLESYQTRKRKRTGDDDEDETTPEPVEPVRPAASAPPRHTVERTQRIRPVQPPANGKPVPAKSPQSTGLKSTGPQSSGQQSSGQQSSGQQSSGPKPPPTADRKAPPQHEPAPSPKPGANQAGAWPADDYREPPTRMMRPAAQPTKTPSDG</sequence>
<keyword evidence="2" id="KW-0472">Membrane</keyword>
<accession>A0ABW0EIC9</accession>
<evidence type="ECO:0000256" key="1">
    <source>
        <dbReference type="SAM" id="MobiDB-lite"/>
    </source>
</evidence>
<dbReference type="EMBL" id="JBHSKF010000001">
    <property type="protein sequence ID" value="MFC5285855.1"/>
    <property type="molecule type" value="Genomic_DNA"/>
</dbReference>
<comment type="caution">
    <text evidence="3">The sequence shown here is derived from an EMBL/GenBank/DDBJ whole genome shotgun (WGS) entry which is preliminary data.</text>
</comment>